<evidence type="ECO:0000256" key="2">
    <source>
        <dbReference type="ARBA" id="ARBA00022475"/>
    </source>
</evidence>
<evidence type="ECO:0000256" key="7">
    <source>
        <dbReference type="ARBA" id="ARBA00023136"/>
    </source>
</evidence>
<dbReference type="AlphaFoldDB" id="A0A2D6M0Y5"/>
<feature type="transmembrane region" description="Helical" evidence="8">
    <location>
        <begin position="370"/>
        <end position="390"/>
    </location>
</feature>
<keyword evidence="6 8" id="KW-1133">Transmembrane helix</keyword>
<evidence type="ECO:0000256" key="5">
    <source>
        <dbReference type="ARBA" id="ARBA00022692"/>
    </source>
</evidence>
<evidence type="ECO:0000256" key="4">
    <source>
        <dbReference type="ARBA" id="ARBA00022679"/>
    </source>
</evidence>
<sequence>MLSLIKDERKALLLIVLIGIALRLSIVMLAPVWSGPDEPSHYTYIQHIAEKGEIPYAPEEGDAGLLNVTGQNPPLFHIIGAVFYIINGGVQWLRLESLLFGVACILLTFLIASELSKNRLVRLGSAAFIALLPTHIVLSSTINNETALYTFVLLSILFMLKAVKSSYTGKHVLLSGLFFGLAFATRFNAAILGLPWLVVLFHYFTNNFSLKKVLAILPAGFIAFIVLFGNYLAYGKLFPFRELHPSTLDLGIVTYFIPRVFAGYWLQEYAIATIPDFKFTIFLLLGLVLLAAVISIARDLRKVLGWASEKQTMLLILALTVVANICLFVFQNIFYYEPDARLLYPTVSIIAIGVMYGLSKLQGRKRMLGIFALFVLMTLLDLLLIINYNTVLPSVPWPLP</sequence>
<proteinExistence type="predicted"/>
<feature type="transmembrane region" description="Helical" evidence="8">
    <location>
        <begin position="92"/>
        <end position="113"/>
    </location>
</feature>
<evidence type="ECO:0000256" key="1">
    <source>
        <dbReference type="ARBA" id="ARBA00004651"/>
    </source>
</evidence>
<feature type="transmembrane region" description="Helical" evidence="8">
    <location>
        <begin position="175"/>
        <end position="201"/>
    </location>
</feature>
<dbReference type="GO" id="GO:0005886">
    <property type="term" value="C:plasma membrane"/>
    <property type="evidence" value="ECO:0007669"/>
    <property type="project" value="UniProtKB-SubCell"/>
</dbReference>
<dbReference type="Pfam" id="PF13231">
    <property type="entry name" value="PMT_2"/>
    <property type="match status" value="1"/>
</dbReference>
<feature type="transmembrane region" description="Helical" evidence="8">
    <location>
        <begin position="279"/>
        <end position="300"/>
    </location>
</feature>
<evidence type="ECO:0000313" key="11">
    <source>
        <dbReference type="Proteomes" id="UP000226592"/>
    </source>
</evidence>
<keyword evidence="2" id="KW-1003">Cell membrane</keyword>
<feature type="transmembrane region" description="Helical" evidence="8">
    <location>
        <begin position="146"/>
        <end position="163"/>
    </location>
</feature>
<accession>A0A2D6M0Y5</accession>
<feature type="transmembrane region" description="Helical" evidence="8">
    <location>
        <begin position="12"/>
        <end position="33"/>
    </location>
</feature>
<dbReference type="EMBL" id="NZBU01000008">
    <property type="protein sequence ID" value="MAG22088.1"/>
    <property type="molecule type" value="Genomic_DNA"/>
</dbReference>
<comment type="caution">
    <text evidence="10">The sequence shown here is derived from an EMBL/GenBank/DDBJ whole genome shotgun (WGS) entry which is preliminary data.</text>
</comment>
<comment type="subcellular location">
    <subcellularLocation>
        <location evidence="1">Cell membrane</location>
        <topology evidence="1">Multi-pass membrane protein</topology>
    </subcellularLocation>
</comment>
<feature type="transmembrane region" description="Helical" evidence="8">
    <location>
        <begin position="120"/>
        <end position="140"/>
    </location>
</feature>
<keyword evidence="4" id="KW-0808">Transferase</keyword>
<feature type="transmembrane region" description="Helical" evidence="8">
    <location>
        <begin position="342"/>
        <end position="358"/>
    </location>
</feature>
<keyword evidence="3" id="KW-0328">Glycosyltransferase</keyword>
<keyword evidence="7 8" id="KW-0472">Membrane</keyword>
<evidence type="ECO:0000313" key="10">
    <source>
        <dbReference type="EMBL" id="MAG22088.1"/>
    </source>
</evidence>
<dbReference type="GO" id="GO:0016763">
    <property type="term" value="F:pentosyltransferase activity"/>
    <property type="evidence" value="ECO:0007669"/>
    <property type="project" value="TreeGrafter"/>
</dbReference>
<dbReference type="InterPro" id="IPR050297">
    <property type="entry name" value="LipidA_mod_glycosyltrf_83"/>
</dbReference>
<dbReference type="InterPro" id="IPR038731">
    <property type="entry name" value="RgtA/B/C-like"/>
</dbReference>
<feature type="transmembrane region" description="Helical" evidence="8">
    <location>
        <begin position="312"/>
        <end position="336"/>
    </location>
</feature>
<dbReference type="GO" id="GO:0008610">
    <property type="term" value="P:lipid biosynthetic process"/>
    <property type="evidence" value="ECO:0007669"/>
    <property type="project" value="UniProtKB-ARBA"/>
</dbReference>
<protein>
    <recommendedName>
        <fullName evidence="9">Glycosyltransferase RgtA/B/C/D-like domain-containing protein</fullName>
    </recommendedName>
</protein>
<keyword evidence="5 8" id="KW-0812">Transmembrane</keyword>
<reference evidence="11" key="1">
    <citation type="submission" date="2017-09" db="EMBL/GenBank/DDBJ databases">
        <title>The Reconstruction of 2,631 Draft Metagenome-Assembled Genomes from the Global Oceans.</title>
        <authorList>
            <person name="Tully B.J."/>
            <person name="Graham E.D."/>
            <person name="Heidelberg J.F."/>
        </authorList>
    </citation>
    <scope>NUCLEOTIDE SEQUENCE [LARGE SCALE GENOMIC DNA]</scope>
</reference>
<name>A0A2D6M0Y5_9ARCH</name>
<evidence type="ECO:0000256" key="3">
    <source>
        <dbReference type="ARBA" id="ARBA00022676"/>
    </source>
</evidence>
<feature type="transmembrane region" description="Helical" evidence="8">
    <location>
        <begin position="213"/>
        <end position="234"/>
    </location>
</feature>
<gene>
    <name evidence="10" type="ORF">CL943_02170</name>
</gene>
<dbReference type="PANTHER" id="PTHR33908">
    <property type="entry name" value="MANNOSYLTRANSFERASE YKCB-RELATED"/>
    <property type="match status" value="1"/>
</dbReference>
<dbReference type="Proteomes" id="UP000226592">
    <property type="component" value="Unassembled WGS sequence"/>
</dbReference>
<evidence type="ECO:0000256" key="6">
    <source>
        <dbReference type="ARBA" id="ARBA00022989"/>
    </source>
</evidence>
<evidence type="ECO:0000259" key="9">
    <source>
        <dbReference type="Pfam" id="PF13231"/>
    </source>
</evidence>
<organism evidence="10 11">
    <name type="scientific">Candidatus Iainarchaeum sp</name>
    <dbReference type="NCBI Taxonomy" id="3101447"/>
    <lineage>
        <taxon>Archaea</taxon>
        <taxon>Candidatus Iainarchaeota</taxon>
        <taxon>Candidatus Iainarchaeia</taxon>
        <taxon>Candidatus Iainarchaeales</taxon>
        <taxon>Candidatus Iainarchaeaceae</taxon>
        <taxon>Candidatus Iainarchaeum</taxon>
    </lineage>
</organism>
<feature type="domain" description="Glycosyltransferase RgtA/B/C/D-like" evidence="9">
    <location>
        <begin position="73"/>
        <end position="227"/>
    </location>
</feature>
<evidence type="ECO:0000256" key="8">
    <source>
        <dbReference type="SAM" id="Phobius"/>
    </source>
</evidence>
<dbReference type="PANTHER" id="PTHR33908:SF11">
    <property type="entry name" value="MEMBRANE PROTEIN"/>
    <property type="match status" value="1"/>
</dbReference>